<name>A0A357U743_9GAMM</name>
<reference evidence="3 4" key="1">
    <citation type="journal article" date="2019" name="Sci. Rep.">
        <title>Differences in resource use lead to coexistence of seed-transmitted microbial populations.</title>
        <authorList>
            <person name="Torres-Cortes G."/>
            <person name="Garcia B.J."/>
            <person name="Compant S."/>
            <person name="Rezki S."/>
            <person name="Jones P."/>
            <person name="Preveaux A."/>
            <person name="Briand M."/>
            <person name="Roulet A."/>
            <person name="Bouchez O."/>
            <person name="Jacobson D."/>
            <person name="Barret M."/>
        </authorList>
    </citation>
    <scope>NUCLEOTIDE SEQUENCE [LARGE SCALE GENOMIC DNA]</scope>
    <source>
        <strain evidence="3 4">CFBP13511</strain>
    </source>
</reference>
<dbReference type="InterPro" id="IPR010890">
    <property type="entry name" value="PriC"/>
</dbReference>
<dbReference type="Proteomes" id="UP000661012">
    <property type="component" value="Unassembled WGS sequence"/>
</dbReference>
<dbReference type="AlphaFoldDB" id="A0A357U743"/>
<evidence type="ECO:0000313" key="4">
    <source>
        <dbReference type="Proteomes" id="UP000306393"/>
    </source>
</evidence>
<accession>A0A357U743</accession>
<evidence type="ECO:0000313" key="3">
    <source>
        <dbReference type="EMBL" id="TKJ94632.1"/>
    </source>
</evidence>
<dbReference type="EMBL" id="JACYNN010000004">
    <property type="protein sequence ID" value="MBD8106422.1"/>
    <property type="molecule type" value="Genomic_DNA"/>
</dbReference>
<dbReference type="STRING" id="1219360.GCA_001571305_02330"/>
<dbReference type="RefSeq" id="WP_118664522.1">
    <property type="nucleotide sequence ID" value="NZ_CP022725.1"/>
</dbReference>
<dbReference type="KEGG" id="epe:CI789_13330"/>
<evidence type="ECO:0000313" key="2">
    <source>
        <dbReference type="EMBL" id="MBD8106422.1"/>
    </source>
</evidence>
<evidence type="ECO:0000313" key="5">
    <source>
        <dbReference type="Proteomes" id="UP000661012"/>
    </source>
</evidence>
<keyword evidence="5" id="KW-1185">Reference proteome</keyword>
<comment type="caution">
    <text evidence="3">The sequence shown here is derived from an EMBL/GenBank/DDBJ whole genome shotgun (WGS) entry which is preliminary data.</text>
</comment>
<evidence type="ECO:0000256" key="1">
    <source>
        <dbReference type="SAM" id="Coils"/>
    </source>
</evidence>
<dbReference type="Pfam" id="PF07445">
    <property type="entry name" value="PriC"/>
    <property type="match status" value="1"/>
</dbReference>
<reference evidence="2 5" key="2">
    <citation type="journal article" date="2020" name="FEMS Microbiol. Ecol.">
        <title>Temporal dynamics of bacterial communities during seed development and maturation.</title>
        <authorList>
            <person name="Chesneau G."/>
            <person name="Torres-Cortes G."/>
            <person name="Briand M."/>
            <person name="Darrasse A."/>
            <person name="Preveaux A."/>
            <person name="Marais C."/>
            <person name="Jacques M.A."/>
            <person name="Shade A."/>
            <person name="Barret M."/>
        </authorList>
    </citation>
    <scope>NUCLEOTIDE SEQUENCE [LARGE SCALE GENOMIC DNA]</scope>
    <source>
        <strain evidence="2 5">CFBP13732</strain>
    </source>
</reference>
<dbReference type="Gene3D" id="1.20.1270.340">
    <property type="match status" value="1"/>
</dbReference>
<dbReference type="OrthoDB" id="6402824at2"/>
<dbReference type="InterPro" id="IPR038338">
    <property type="entry name" value="PriC_sf"/>
</dbReference>
<dbReference type="EMBL" id="QGAC01000002">
    <property type="protein sequence ID" value="TKJ94632.1"/>
    <property type="molecule type" value="Genomic_DNA"/>
</dbReference>
<feature type="coiled-coil region" evidence="1">
    <location>
        <begin position="136"/>
        <end position="177"/>
    </location>
</feature>
<organism evidence="3 4">
    <name type="scientific">Erwinia persicina</name>
    <dbReference type="NCBI Taxonomy" id="55211"/>
    <lineage>
        <taxon>Bacteria</taxon>
        <taxon>Pseudomonadati</taxon>
        <taxon>Pseudomonadota</taxon>
        <taxon>Gammaproteobacteria</taxon>
        <taxon>Enterobacterales</taxon>
        <taxon>Erwiniaceae</taxon>
        <taxon>Erwinia</taxon>
    </lineage>
</organism>
<dbReference type="Proteomes" id="UP000306393">
    <property type="component" value="Unassembled WGS sequence"/>
</dbReference>
<dbReference type="GeneID" id="67477788"/>
<keyword evidence="1" id="KW-0175">Coiled coil</keyword>
<gene>
    <name evidence="3" type="ORF">EpCFBP13511_03550</name>
    <name evidence="2" type="ORF">IFT93_08275</name>
</gene>
<sequence length="178" mass="20910">MKSAGLLQQLDIQLEQLAQAVEPHANKRTAQARFDRQLFHCHTTRLGDYLLEVRQTFEQLKQSVKDNRTERVAWMAERVVLQMSALQRELATQKLRNNEPRTVPVKENLYEKLAEHQDFERRLRAMIGDRESLLSAQETLAQQQQLQREIAALEGRLQRCLQALKRIERGIENRERQG</sequence>
<protein>
    <submittedName>
        <fullName evidence="3">Prephenate dehydrogenase</fullName>
    </submittedName>
    <submittedName>
        <fullName evidence="2">Primosomal replication protein</fullName>
    </submittedName>
</protein>
<proteinExistence type="predicted"/>